<protein>
    <submittedName>
        <fullName evidence="1">N-acyl amino acid synthase, PEP-CTERM/exosortase system-associated</fullName>
    </submittedName>
</protein>
<dbReference type="EMBL" id="FOUF01000051">
    <property type="protein sequence ID" value="SFM91141.1"/>
    <property type="molecule type" value="Genomic_DNA"/>
</dbReference>
<name>A0A1I4UQD6_9PROT</name>
<sequence>MNDIAAAFHEYFEIVTADTPELRKEVFSLRYRILCVKECISGFEAEKYPDELERDEYDDHSIHLLLKHKASDSFIGTARLILSDISSKNGKFPVELHTQFYPMYSNMSVDRQHTVEISRFAILSDFFRRKDDLNLTVGKVAKQPNISGRRRFPHPMLGLAVGIIQMCAKHNIYYWFSAMDPALNRLLGFYGMQLNPIGPLAEFHGARRPYHVCILDVLERMYQNHRDIWELVTENGQIWPADLKSIPLCQPRAHTDSSVVTC</sequence>
<dbReference type="OrthoDB" id="582214at2"/>
<dbReference type="AlphaFoldDB" id="A0A1I4UQD6"/>
<proteinExistence type="predicted"/>
<organism evidence="1 2">
    <name type="scientific">Nitrosomonas nitrosa</name>
    <dbReference type="NCBI Taxonomy" id="52442"/>
    <lineage>
        <taxon>Bacteria</taxon>
        <taxon>Pseudomonadati</taxon>
        <taxon>Pseudomonadota</taxon>
        <taxon>Betaproteobacteria</taxon>
        <taxon>Nitrosomonadales</taxon>
        <taxon>Nitrosomonadaceae</taxon>
        <taxon>Nitrosomonas</taxon>
    </lineage>
</organism>
<dbReference type="Proteomes" id="UP000199561">
    <property type="component" value="Unassembled WGS sequence"/>
</dbReference>
<gene>
    <name evidence="1" type="ORF">SAMN05421880_1511</name>
</gene>
<dbReference type="Gene3D" id="3.40.630.30">
    <property type="match status" value="1"/>
</dbReference>
<evidence type="ECO:0000313" key="2">
    <source>
        <dbReference type="Proteomes" id="UP000199561"/>
    </source>
</evidence>
<dbReference type="RefSeq" id="WP_090672553.1">
    <property type="nucleotide sequence ID" value="NZ_FOUF01000051.1"/>
</dbReference>
<dbReference type="InterPro" id="IPR016181">
    <property type="entry name" value="Acyl_CoA_acyltransferase"/>
</dbReference>
<keyword evidence="2" id="KW-1185">Reference proteome</keyword>
<accession>A0A1I4UQD6</accession>
<dbReference type="InterPro" id="IPR022484">
    <property type="entry name" value="PEP-CTERM/exosrtase_acylTfrase"/>
</dbReference>
<dbReference type="STRING" id="52442.SAMN05421880_1511"/>
<evidence type="ECO:0000313" key="1">
    <source>
        <dbReference type="EMBL" id="SFM91141.1"/>
    </source>
</evidence>
<reference evidence="1 2" key="1">
    <citation type="submission" date="2016-10" db="EMBL/GenBank/DDBJ databases">
        <authorList>
            <person name="de Groot N.N."/>
        </authorList>
    </citation>
    <scope>NUCLEOTIDE SEQUENCE [LARGE SCALE GENOMIC DNA]</scope>
    <source>
        <strain evidence="1 2">Nm146</strain>
    </source>
</reference>
<dbReference type="SUPFAM" id="SSF55729">
    <property type="entry name" value="Acyl-CoA N-acyltransferases (Nat)"/>
    <property type="match status" value="1"/>
</dbReference>
<dbReference type="NCBIfam" id="TIGR03694">
    <property type="entry name" value="exosort_acyl"/>
    <property type="match status" value="1"/>
</dbReference>
<dbReference type="Pfam" id="PF13444">
    <property type="entry name" value="Acetyltransf_5"/>
    <property type="match status" value="1"/>
</dbReference>